<keyword evidence="3" id="KW-1185">Reference proteome</keyword>
<dbReference type="Pfam" id="PF10263">
    <property type="entry name" value="SprT-like"/>
    <property type="match status" value="1"/>
</dbReference>
<reference evidence="2 3" key="1">
    <citation type="submission" date="2018-05" db="EMBL/GenBank/DDBJ databases">
        <title>Genomic Encyclopedia of Archaeal and Bacterial Type Strains, Phase II (KMG-II): from individual species to whole genera.</title>
        <authorList>
            <person name="Goeker M."/>
        </authorList>
    </citation>
    <scope>NUCLEOTIDE SEQUENCE [LARGE SCALE GENOMIC DNA]</scope>
    <source>
        <strain evidence="2 3">DSM 22214</strain>
    </source>
</reference>
<dbReference type="OrthoDB" id="267364at2"/>
<accession>A0A316EW26</accession>
<dbReference type="RefSeq" id="WP_109742446.1">
    <property type="nucleotide sequence ID" value="NZ_QGGO01000007.1"/>
</dbReference>
<dbReference type="InterPro" id="IPR006640">
    <property type="entry name" value="SprT-like_domain"/>
</dbReference>
<comment type="caution">
    <text evidence="2">The sequence shown here is derived from an EMBL/GenBank/DDBJ whole genome shotgun (WGS) entry which is preliminary data.</text>
</comment>
<evidence type="ECO:0000259" key="1">
    <source>
        <dbReference type="Pfam" id="PF10263"/>
    </source>
</evidence>
<protein>
    <submittedName>
        <fullName evidence="2">SprT-like family protein</fullName>
    </submittedName>
</protein>
<evidence type="ECO:0000313" key="3">
    <source>
        <dbReference type="Proteomes" id="UP000245489"/>
    </source>
</evidence>
<dbReference type="AlphaFoldDB" id="A0A316EW26"/>
<proteinExistence type="predicted"/>
<dbReference type="GO" id="GO:0006950">
    <property type="term" value="P:response to stress"/>
    <property type="evidence" value="ECO:0007669"/>
    <property type="project" value="UniProtKB-ARBA"/>
</dbReference>
<name>A0A316EW26_9BACT</name>
<dbReference type="Proteomes" id="UP000245489">
    <property type="component" value="Unassembled WGS sequence"/>
</dbReference>
<gene>
    <name evidence="2" type="ORF">LV89_01684</name>
</gene>
<feature type="domain" description="SprT-like" evidence="1">
    <location>
        <begin position="28"/>
        <end position="100"/>
    </location>
</feature>
<organism evidence="2 3">
    <name type="scientific">Arcicella aurantiaca</name>
    <dbReference type="NCBI Taxonomy" id="591202"/>
    <lineage>
        <taxon>Bacteria</taxon>
        <taxon>Pseudomonadati</taxon>
        <taxon>Bacteroidota</taxon>
        <taxon>Cytophagia</taxon>
        <taxon>Cytophagales</taxon>
        <taxon>Flectobacillaceae</taxon>
        <taxon>Arcicella</taxon>
    </lineage>
</organism>
<evidence type="ECO:0000313" key="2">
    <source>
        <dbReference type="EMBL" id="PWK27371.1"/>
    </source>
</evidence>
<sequence>MNNDLAIFQKYFPETTTEYCYKLWKEYQFKFKITRPRQSKLGDYCYRRDRGHQITVNANLNPYSFLVTYIHEVAHLQTFKKYGNKPEPHGKEWKRYFRETFQPLLQPAILPIELLNPLIDYLKNPAATTQGAKPLMIALRQFDTNIEEGTIVLTSLQAGENFELNGRIFTKGELRRTRFLCTDHKNGKRYVVSSNALVKKV</sequence>
<dbReference type="EMBL" id="QGGO01000007">
    <property type="protein sequence ID" value="PWK27371.1"/>
    <property type="molecule type" value="Genomic_DNA"/>
</dbReference>